<evidence type="ECO:0000256" key="1">
    <source>
        <dbReference type="ARBA" id="ARBA00004651"/>
    </source>
</evidence>
<comment type="subcellular location">
    <subcellularLocation>
        <location evidence="1">Cell membrane</location>
        <topology evidence="1">Multi-pass membrane protein</topology>
    </subcellularLocation>
</comment>
<feature type="domain" description="Glycosyltransferase RgtA/B/C/D-like" evidence="9">
    <location>
        <begin position="74"/>
        <end position="227"/>
    </location>
</feature>
<keyword evidence="5 8" id="KW-0812">Transmembrane</keyword>
<dbReference type="GO" id="GO:0010041">
    <property type="term" value="P:response to iron(III) ion"/>
    <property type="evidence" value="ECO:0007669"/>
    <property type="project" value="TreeGrafter"/>
</dbReference>
<feature type="transmembrane region" description="Helical" evidence="8">
    <location>
        <begin position="20"/>
        <end position="41"/>
    </location>
</feature>
<dbReference type="Pfam" id="PF13231">
    <property type="entry name" value="PMT_2"/>
    <property type="match status" value="1"/>
</dbReference>
<feature type="transmembrane region" description="Helical" evidence="8">
    <location>
        <begin position="145"/>
        <end position="163"/>
    </location>
</feature>
<keyword evidence="2" id="KW-1003">Cell membrane</keyword>
<feature type="transmembrane region" description="Helical" evidence="8">
    <location>
        <begin position="298"/>
        <end position="317"/>
    </location>
</feature>
<evidence type="ECO:0000256" key="5">
    <source>
        <dbReference type="ARBA" id="ARBA00022692"/>
    </source>
</evidence>
<accession>A0A951UR19</accession>
<gene>
    <name evidence="10" type="ORF">KME15_20390</name>
</gene>
<name>A0A951UR19_9CYAN</name>
<evidence type="ECO:0000256" key="7">
    <source>
        <dbReference type="ARBA" id="ARBA00023136"/>
    </source>
</evidence>
<keyword evidence="3" id="KW-0328">Glycosyltransferase</keyword>
<feature type="transmembrane region" description="Helical" evidence="8">
    <location>
        <begin position="389"/>
        <end position="407"/>
    </location>
</feature>
<evidence type="ECO:0000256" key="8">
    <source>
        <dbReference type="SAM" id="Phobius"/>
    </source>
</evidence>
<dbReference type="Proteomes" id="UP000757435">
    <property type="component" value="Unassembled WGS sequence"/>
</dbReference>
<feature type="transmembrane region" description="Helical" evidence="8">
    <location>
        <begin position="123"/>
        <end position="139"/>
    </location>
</feature>
<evidence type="ECO:0000259" key="9">
    <source>
        <dbReference type="Pfam" id="PF13231"/>
    </source>
</evidence>
<dbReference type="InterPro" id="IPR038731">
    <property type="entry name" value="RgtA/B/C-like"/>
</dbReference>
<organism evidence="10 11">
    <name type="scientific">Drouetiella hepatica Uher 2000/2452</name>
    <dbReference type="NCBI Taxonomy" id="904376"/>
    <lineage>
        <taxon>Bacteria</taxon>
        <taxon>Bacillati</taxon>
        <taxon>Cyanobacteriota</taxon>
        <taxon>Cyanophyceae</taxon>
        <taxon>Oculatellales</taxon>
        <taxon>Oculatellaceae</taxon>
        <taxon>Drouetiella</taxon>
    </lineage>
</organism>
<reference evidence="10" key="2">
    <citation type="journal article" date="2022" name="Microbiol. Resour. Announc.">
        <title>Metagenome Sequencing to Explore Phylogenomics of Terrestrial Cyanobacteria.</title>
        <authorList>
            <person name="Ward R.D."/>
            <person name="Stajich J.E."/>
            <person name="Johansen J.R."/>
            <person name="Huntemann M."/>
            <person name="Clum A."/>
            <person name="Foster B."/>
            <person name="Foster B."/>
            <person name="Roux S."/>
            <person name="Palaniappan K."/>
            <person name="Varghese N."/>
            <person name="Mukherjee S."/>
            <person name="Reddy T.B.K."/>
            <person name="Daum C."/>
            <person name="Copeland A."/>
            <person name="Chen I.A."/>
            <person name="Ivanova N.N."/>
            <person name="Kyrpides N.C."/>
            <person name="Shapiro N."/>
            <person name="Eloe-Fadrosh E.A."/>
            <person name="Pietrasiak N."/>
        </authorList>
    </citation>
    <scope>NUCLEOTIDE SEQUENCE</scope>
    <source>
        <strain evidence="10">UHER 2000/2452</strain>
    </source>
</reference>
<evidence type="ECO:0000256" key="2">
    <source>
        <dbReference type="ARBA" id="ARBA00022475"/>
    </source>
</evidence>
<dbReference type="InterPro" id="IPR050297">
    <property type="entry name" value="LipidA_mod_glycosyltrf_83"/>
</dbReference>
<feature type="transmembrane region" description="Helical" evidence="8">
    <location>
        <begin position="363"/>
        <end position="383"/>
    </location>
</feature>
<evidence type="ECO:0000256" key="3">
    <source>
        <dbReference type="ARBA" id="ARBA00022676"/>
    </source>
</evidence>
<evidence type="ECO:0000313" key="11">
    <source>
        <dbReference type="Proteomes" id="UP000757435"/>
    </source>
</evidence>
<dbReference type="GO" id="GO:0016763">
    <property type="term" value="F:pentosyltransferase activity"/>
    <property type="evidence" value="ECO:0007669"/>
    <property type="project" value="TreeGrafter"/>
</dbReference>
<comment type="caution">
    <text evidence="10">The sequence shown here is derived from an EMBL/GenBank/DDBJ whole genome shotgun (WGS) entry which is preliminary data.</text>
</comment>
<dbReference type="PANTHER" id="PTHR33908:SF3">
    <property type="entry name" value="UNDECAPRENYL PHOSPHATE-ALPHA-4-AMINO-4-DEOXY-L-ARABINOSE ARABINOSYL TRANSFERASE"/>
    <property type="match status" value="1"/>
</dbReference>
<sequence>MPLQRILWSQWSDRQIDRAWSLGLGVLAIALFTLNLGGLALRDWDEGLVAQVAREIDGWQTWLYPTLWGEPYLNKPPLVHGMVAIFYRLLGVSEWSARLPGALLTAISVPLLYGIGREIFQRRAAVFAALIYLTSLPVIRNGRLAMLDGATLCFLTLLLLGTLRSRRDSRYTLLMGVSLGLICLTKGVMMGVLLGAIALLFLAWDTPRLLKLPVLWLGLLLGNIPVALWYGAQWLHYGQAFWGNNLVNQSLQRIWTDVEQHGGAPWFYLLEVLKHDAPWILFLPMGCKLAWENRSLSWAKLAIVWGGLYLVAISLMATKLPWYVLPLYPALALIQGAAVSELWQQGKHIGVKQFPAPLYSRVWVWLFTCLALVGWVGVIYFGFRAQADVQIVFGAIALTLSATAVLLTQRDSQFLPVLIWGTYVSLLLFVASGHWVWELAEAYPVKPVAALIQQVPVGEKVYTSYPYNRPSLNFYSDRPIHLADPQRLKRIWRRSPHPYLLLDKSALTQLNLRAVKSLGEAEGWTVITRVRRG</sequence>
<dbReference type="AlphaFoldDB" id="A0A951UR19"/>
<evidence type="ECO:0000256" key="4">
    <source>
        <dbReference type="ARBA" id="ARBA00022679"/>
    </source>
</evidence>
<dbReference type="GO" id="GO:0009103">
    <property type="term" value="P:lipopolysaccharide biosynthetic process"/>
    <property type="evidence" value="ECO:0007669"/>
    <property type="project" value="UniProtKB-ARBA"/>
</dbReference>
<keyword evidence="6 8" id="KW-1133">Transmembrane helix</keyword>
<dbReference type="GO" id="GO:0005886">
    <property type="term" value="C:plasma membrane"/>
    <property type="evidence" value="ECO:0007669"/>
    <property type="project" value="UniProtKB-SubCell"/>
</dbReference>
<keyword evidence="7 8" id="KW-0472">Membrane</keyword>
<feature type="transmembrane region" description="Helical" evidence="8">
    <location>
        <begin position="214"/>
        <end position="232"/>
    </location>
</feature>
<proteinExistence type="predicted"/>
<feature type="transmembrane region" description="Helical" evidence="8">
    <location>
        <begin position="97"/>
        <end position="116"/>
    </location>
</feature>
<dbReference type="PANTHER" id="PTHR33908">
    <property type="entry name" value="MANNOSYLTRANSFERASE YKCB-RELATED"/>
    <property type="match status" value="1"/>
</dbReference>
<dbReference type="EMBL" id="JAHHHD010000029">
    <property type="protein sequence ID" value="MBW4661043.1"/>
    <property type="molecule type" value="Genomic_DNA"/>
</dbReference>
<feature type="transmembrane region" description="Helical" evidence="8">
    <location>
        <begin position="414"/>
        <end position="437"/>
    </location>
</feature>
<keyword evidence="4" id="KW-0808">Transferase</keyword>
<evidence type="ECO:0000256" key="6">
    <source>
        <dbReference type="ARBA" id="ARBA00022989"/>
    </source>
</evidence>
<feature type="transmembrane region" description="Helical" evidence="8">
    <location>
        <begin position="175"/>
        <end position="202"/>
    </location>
</feature>
<protein>
    <submittedName>
        <fullName evidence="10">Glycosyltransferase family 39 protein</fullName>
    </submittedName>
</protein>
<evidence type="ECO:0000313" key="10">
    <source>
        <dbReference type="EMBL" id="MBW4661043.1"/>
    </source>
</evidence>
<reference evidence="10" key="1">
    <citation type="submission" date="2021-05" db="EMBL/GenBank/DDBJ databases">
        <authorList>
            <person name="Pietrasiak N."/>
            <person name="Ward R."/>
            <person name="Stajich J.E."/>
            <person name="Kurbessoian T."/>
        </authorList>
    </citation>
    <scope>NUCLEOTIDE SEQUENCE</scope>
    <source>
        <strain evidence="10">UHER 2000/2452</strain>
    </source>
</reference>